<gene>
    <name evidence="3" type="primary">gph_2</name>
    <name evidence="3" type="ORF">Lery_1899</name>
</gene>
<evidence type="ECO:0000259" key="2">
    <source>
        <dbReference type="Pfam" id="PF12252"/>
    </source>
</evidence>
<feature type="domain" description="SidE PDE" evidence="2">
    <location>
        <begin position="441"/>
        <end position="650"/>
    </location>
</feature>
<dbReference type="AlphaFoldDB" id="A0A0W0TKR7"/>
<dbReference type="InterPro" id="IPR021014">
    <property type="entry name" value="SidE_PDE"/>
</dbReference>
<name>A0A0W0TKR7_LEGER</name>
<proteinExistence type="predicted"/>
<dbReference type="Pfam" id="PF12252">
    <property type="entry name" value="SidE_PDE"/>
    <property type="match status" value="1"/>
</dbReference>
<dbReference type="EMBL" id="LNYA01000030">
    <property type="protein sequence ID" value="KTC96107.1"/>
    <property type="molecule type" value="Genomic_DNA"/>
</dbReference>
<reference evidence="3 4" key="1">
    <citation type="submission" date="2015-11" db="EMBL/GenBank/DDBJ databases">
        <title>Genomic analysis of 38 Legionella species identifies large and diverse effector repertoires.</title>
        <authorList>
            <person name="Burstein D."/>
            <person name="Amaro F."/>
            <person name="Zusman T."/>
            <person name="Lifshitz Z."/>
            <person name="Cohen O."/>
            <person name="Gilbert J.A."/>
            <person name="Pupko T."/>
            <person name="Shuman H.A."/>
            <person name="Segal G."/>
        </authorList>
    </citation>
    <scope>NUCLEOTIDE SEQUENCE [LARGE SCALE GENOMIC DNA]</scope>
    <source>
        <strain evidence="3 4">SE-32A-C8</strain>
    </source>
</reference>
<protein>
    <submittedName>
        <fullName evidence="3">Phosphatase</fullName>
    </submittedName>
</protein>
<dbReference type="Pfam" id="PF03496">
    <property type="entry name" value="ADPrib_exo_Tox"/>
    <property type="match status" value="1"/>
</dbReference>
<dbReference type="Gene3D" id="3.90.176.10">
    <property type="entry name" value="Toxin ADP-ribosyltransferase, Chain A, domain 1"/>
    <property type="match status" value="1"/>
</dbReference>
<comment type="caution">
    <text evidence="3">The sequence shown here is derived from an EMBL/GenBank/DDBJ whole genome shotgun (WGS) entry which is preliminary data.</text>
</comment>
<dbReference type="PROSITE" id="PS51996">
    <property type="entry name" value="TR_MART"/>
    <property type="match status" value="1"/>
</dbReference>
<dbReference type="OrthoDB" id="5631765at2"/>
<sequence length="887" mass="101075">MSYDKAMAHLRKGPRLKSDATKDLEKIIQLFLTPQQDAQCRFNSFGELEIAFNDHVFNMTQILLHQPDFEHFSFSSPVFSHYEHFIRTATHTPSLGGNPRLPKPEDYLAADTNNLYTQLSYGEKLAITLYTSNFYEEINGFLRSQGRESRLKTLPQETLTQEVKEIVLATCLAAHGLTRLQMPEKPDNNNLQELYRAESSRKIPESIWLKRHKTMAAHLPLRQEGFISTSEEMAAMKLSGTDTLLKITQPPNSIGKKVQDLSYKRDEQEILLPPGTQLAFSSFMEENGRKVFEAFPVRSLDGIDPYAYSAVDAEIRTKLIALLEGMRHVSTQAPPRLKTSFWHSLPQRIKKSEASELLELTVQLEKLVAFFDDSRHPFSEKQKMLYGLYKQMSKLAEQFKDSNRLYPPLQQGLSLMNHLLIQLEMGNLSSLVEQADYVYSYHLSKAYTETHLDTTDAELKQDGQVIQRPNHGLAHSLRVTTYIPLVVEYFQQFAQPELKKQCLTLHGDEIKKLSLCMLFSVSGRESDIAFKHDPQKYREYREQCAQQFAAYAHKKMPSEEIKKYMELIRNMGNPDYLKSKNMTPQKAALFHVMNLAHILDLMRCYQLPQYQSAVMKGHDPLIIPSSSQQHHFNRLLSTVSERIEATGDRQFCRMEQGRLVACSRNYDFPVFAEASANPRECLKRIMESDIPALTEISSEAIPDLSPADEQTNLLTEPVLYLAELESYTDLLLDYLNSSTMTGLPDIDEIKEDSRYLMQKLTAGENGFVLLAESAYIDALPVSIPLTPPDLYYLLAQMPLDRVNEAYKASDILAQLSEAAGRLNIPELDKMHDSYQLSSIEQDPETGAIKITATCAESQLPPVQAILSLTEFVHCLQDLRQPSLTLNN</sequence>
<dbReference type="Proteomes" id="UP000054773">
    <property type="component" value="Unassembled WGS sequence"/>
</dbReference>
<accession>A0A0W0TKR7</accession>
<evidence type="ECO:0000313" key="4">
    <source>
        <dbReference type="Proteomes" id="UP000054773"/>
    </source>
</evidence>
<organism evidence="3 4">
    <name type="scientific">Legionella erythra</name>
    <dbReference type="NCBI Taxonomy" id="448"/>
    <lineage>
        <taxon>Bacteria</taxon>
        <taxon>Pseudomonadati</taxon>
        <taxon>Pseudomonadota</taxon>
        <taxon>Gammaproteobacteria</taxon>
        <taxon>Legionellales</taxon>
        <taxon>Legionellaceae</taxon>
        <taxon>Legionella</taxon>
    </lineage>
</organism>
<dbReference type="PATRIC" id="fig|448.7.peg.1990"/>
<evidence type="ECO:0000259" key="1">
    <source>
        <dbReference type="Pfam" id="PF03496"/>
    </source>
</evidence>
<feature type="domain" description="ADP ribosyltransferase" evidence="1">
    <location>
        <begin position="111"/>
        <end position="285"/>
    </location>
</feature>
<dbReference type="GO" id="GO:0005576">
    <property type="term" value="C:extracellular region"/>
    <property type="evidence" value="ECO:0007669"/>
    <property type="project" value="InterPro"/>
</dbReference>
<evidence type="ECO:0000313" key="3">
    <source>
        <dbReference type="EMBL" id="KTC96107.1"/>
    </source>
</evidence>
<keyword evidence="4" id="KW-1185">Reference proteome</keyword>
<dbReference type="RefSeq" id="WP_058527043.1">
    <property type="nucleotide sequence ID" value="NZ_CAAAHY010000007.1"/>
</dbReference>
<dbReference type="InterPro" id="IPR003540">
    <property type="entry name" value="ADP-ribosyltransferase"/>
</dbReference>
<dbReference type="SUPFAM" id="SSF56399">
    <property type="entry name" value="ADP-ribosylation"/>
    <property type="match status" value="1"/>
</dbReference>
<dbReference type="STRING" id="448.Lery_1899"/>